<evidence type="ECO:0000313" key="2">
    <source>
        <dbReference type="EMBL" id="CAB1129447.1"/>
    </source>
</evidence>
<keyword evidence="3" id="KW-1185">Reference proteome</keyword>
<keyword evidence="1" id="KW-0732">Signal</keyword>
<organism evidence="2 3">
    <name type="scientific">Candidatus Hydrogenisulfobacillus filiaventi</name>
    <dbReference type="NCBI Taxonomy" id="2707344"/>
    <lineage>
        <taxon>Bacteria</taxon>
        <taxon>Bacillati</taxon>
        <taxon>Bacillota</taxon>
        <taxon>Clostridia</taxon>
        <taxon>Eubacteriales</taxon>
        <taxon>Clostridiales Family XVII. Incertae Sedis</taxon>
        <taxon>Candidatus Hydrogenisulfobacillus</taxon>
    </lineage>
</organism>
<sequence>MRRSARRRMLVAAGLVIGVAGVLAGCGSPPASHGAAHRTAHPYPVAADGFPVTLAGVQARYGKDFPGLVLRAPGAPKTPPFSLAAYPPNHAILWQTGPTLSDLSYTPPTTDTPNDFLAAETAAHWIIATNSNHPLGGLAYLDPQALVSPQTVRSGIPNLVGLQYWNLAHGLHLAARLVPGTHTPNGAYEYRTFAIVNTVEPASQWLSAANRKLGTYGPTPTLPDLPGFLPKGQHASAVKVVVVTSYNIAAGGGDYDYGSNGPTPVLVADVAGRGWEVVGFGDSLWSTIKNFPQHYVVPQG</sequence>
<dbReference type="PROSITE" id="PS51257">
    <property type="entry name" value="PROKAR_LIPOPROTEIN"/>
    <property type="match status" value="1"/>
</dbReference>
<accession>A0A6F8ZHI0</accession>
<evidence type="ECO:0000256" key="1">
    <source>
        <dbReference type="SAM" id="SignalP"/>
    </source>
</evidence>
<gene>
    <name evidence="2" type="ORF">R50_1950</name>
</gene>
<name>A0A6F8ZHI0_9FIRM</name>
<dbReference type="KEGG" id="hfv:R50_1950"/>
<evidence type="ECO:0000313" key="3">
    <source>
        <dbReference type="Proteomes" id="UP000503399"/>
    </source>
</evidence>
<reference evidence="2 3" key="1">
    <citation type="submission" date="2020-02" db="EMBL/GenBank/DDBJ databases">
        <authorList>
            <person name="Hogendoorn C."/>
        </authorList>
    </citation>
    <scope>NUCLEOTIDE SEQUENCE [LARGE SCALE GENOMIC DNA]</scope>
    <source>
        <strain evidence="2">R501</strain>
    </source>
</reference>
<dbReference type="Proteomes" id="UP000503399">
    <property type="component" value="Chromosome"/>
</dbReference>
<dbReference type="EMBL" id="LR778114">
    <property type="protein sequence ID" value="CAB1129447.1"/>
    <property type="molecule type" value="Genomic_DNA"/>
</dbReference>
<protein>
    <submittedName>
        <fullName evidence="2">Uncharacterized protein</fullName>
    </submittedName>
</protein>
<dbReference type="AlphaFoldDB" id="A0A6F8ZHI0"/>
<feature type="signal peptide" evidence="1">
    <location>
        <begin position="1"/>
        <end position="24"/>
    </location>
</feature>
<proteinExistence type="predicted"/>
<feature type="chain" id="PRO_5038733452" evidence="1">
    <location>
        <begin position="25"/>
        <end position="300"/>
    </location>
</feature>